<accession>A0AAD7JTF4</accession>
<evidence type="ECO:0000256" key="1">
    <source>
        <dbReference type="SAM" id="MobiDB-lite"/>
    </source>
</evidence>
<feature type="compositionally biased region" description="Polar residues" evidence="1">
    <location>
        <begin position="62"/>
        <end position="72"/>
    </location>
</feature>
<organism evidence="2 3">
    <name type="scientific">Mycena maculata</name>
    <dbReference type="NCBI Taxonomy" id="230809"/>
    <lineage>
        <taxon>Eukaryota</taxon>
        <taxon>Fungi</taxon>
        <taxon>Dikarya</taxon>
        <taxon>Basidiomycota</taxon>
        <taxon>Agaricomycotina</taxon>
        <taxon>Agaricomycetes</taxon>
        <taxon>Agaricomycetidae</taxon>
        <taxon>Agaricales</taxon>
        <taxon>Marasmiineae</taxon>
        <taxon>Mycenaceae</taxon>
        <taxon>Mycena</taxon>
    </lineage>
</organism>
<name>A0AAD7JTF4_9AGAR</name>
<comment type="caution">
    <text evidence="2">The sequence shown here is derived from an EMBL/GenBank/DDBJ whole genome shotgun (WGS) entry which is preliminary data.</text>
</comment>
<feature type="region of interest" description="Disordered" evidence="1">
    <location>
        <begin position="52"/>
        <end position="72"/>
    </location>
</feature>
<sequence length="115" mass="12567">VLLGIIRELVEETSEWDPSNVFMSQNFKTLLQESGIAATKSVRGEFVAVVPGAGKPEEPSAFTDSESDQSTRSAEVDLGLLGLDIFRNESFYDVESHTAEDSTNSVSFWDEDSGD</sequence>
<keyword evidence="3" id="KW-1185">Reference proteome</keyword>
<evidence type="ECO:0000313" key="3">
    <source>
        <dbReference type="Proteomes" id="UP001215280"/>
    </source>
</evidence>
<protein>
    <submittedName>
        <fullName evidence="2">Uncharacterized protein</fullName>
    </submittedName>
</protein>
<feature type="non-terminal residue" evidence="2">
    <location>
        <position position="1"/>
    </location>
</feature>
<feature type="non-terminal residue" evidence="2">
    <location>
        <position position="115"/>
    </location>
</feature>
<evidence type="ECO:0000313" key="2">
    <source>
        <dbReference type="EMBL" id="KAJ7771402.1"/>
    </source>
</evidence>
<reference evidence="2" key="1">
    <citation type="submission" date="2023-03" db="EMBL/GenBank/DDBJ databases">
        <title>Massive genome expansion in bonnet fungi (Mycena s.s.) driven by repeated elements and novel gene families across ecological guilds.</title>
        <authorList>
            <consortium name="Lawrence Berkeley National Laboratory"/>
            <person name="Harder C.B."/>
            <person name="Miyauchi S."/>
            <person name="Viragh M."/>
            <person name="Kuo A."/>
            <person name="Thoen E."/>
            <person name="Andreopoulos B."/>
            <person name="Lu D."/>
            <person name="Skrede I."/>
            <person name="Drula E."/>
            <person name="Henrissat B."/>
            <person name="Morin E."/>
            <person name="Kohler A."/>
            <person name="Barry K."/>
            <person name="LaButti K."/>
            <person name="Morin E."/>
            <person name="Salamov A."/>
            <person name="Lipzen A."/>
            <person name="Mereny Z."/>
            <person name="Hegedus B."/>
            <person name="Baldrian P."/>
            <person name="Stursova M."/>
            <person name="Weitz H."/>
            <person name="Taylor A."/>
            <person name="Grigoriev I.V."/>
            <person name="Nagy L.G."/>
            <person name="Martin F."/>
            <person name="Kauserud H."/>
        </authorList>
    </citation>
    <scope>NUCLEOTIDE SEQUENCE</scope>
    <source>
        <strain evidence="2">CBHHK188m</strain>
    </source>
</reference>
<dbReference type="EMBL" id="JARJLG010000021">
    <property type="protein sequence ID" value="KAJ7771402.1"/>
    <property type="molecule type" value="Genomic_DNA"/>
</dbReference>
<dbReference type="Proteomes" id="UP001215280">
    <property type="component" value="Unassembled WGS sequence"/>
</dbReference>
<gene>
    <name evidence="2" type="ORF">DFH07DRAFT_711054</name>
</gene>
<dbReference type="AlphaFoldDB" id="A0AAD7JTF4"/>
<proteinExistence type="predicted"/>